<comment type="caution">
    <text evidence="1">The sequence shown here is derived from an EMBL/GenBank/DDBJ whole genome shotgun (WGS) entry which is preliminary data.</text>
</comment>
<protein>
    <submittedName>
        <fullName evidence="1">Uncharacterized protein</fullName>
    </submittedName>
</protein>
<dbReference type="EMBL" id="BJLY01000010">
    <property type="protein sequence ID" value="GEB05111.1"/>
    <property type="molecule type" value="Genomic_DNA"/>
</dbReference>
<proteinExistence type="predicted"/>
<sequence length="47" mass="5020">MGQRVSVCSELKPLGVGVAKASLNRANELLAEDPKPSDLAMARLKVR</sequence>
<evidence type="ECO:0000313" key="1">
    <source>
        <dbReference type="EMBL" id="GEB05111.1"/>
    </source>
</evidence>
<organism evidence="1 2">
    <name type="scientific">Gluconobacter roseus NBRC 3990</name>
    <dbReference type="NCBI Taxonomy" id="1307950"/>
    <lineage>
        <taxon>Bacteria</taxon>
        <taxon>Pseudomonadati</taxon>
        <taxon>Pseudomonadota</taxon>
        <taxon>Alphaproteobacteria</taxon>
        <taxon>Acetobacterales</taxon>
        <taxon>Acetobacteraceae</taxon>
        <taxon>Gluconobacter</taxon>
    </lineage>
</organism>
<dbReference type="Proteomes" id="UP000320772">
    <property type="component" value="Unassembled WGS sequence"/>
</dbReference>
<keyword evidence="2" id="KW-1185">Reference proteome</keyword>
<gene>
    <name evidence="1" type="ORF">GRO01_26870</name>
</gene>
<evidence type="ECO:0000313" key="2">
    <source>
        <dbReference type="Proteomes" id="UP000320772"/>
    </source>
</evidence>
<dbReference type="AlphaFoldDB" id="A0A4Y3MCV7"/>
<accession>A0A4Y3MCV7</accession>
<reference evidence="1 2" key="1">
    <citation type="submission" date="2019-06" db="EMBL/GenBank/DDBJ databases">
        <title>Whole genome shotgun sequence of Gluconobacter roseus NBRC 3990.</title>
        <authorList>
            <person name="Hosoyama A."/>
            <person name="Uohara A."/>
            <person name="Ohji S."/>
            <person name="Ichikawa N."/>
        </authorList>
    </citation>
    <scope>NUCLEOTIDE SEQUENCE [LARGE SCALE GENOMIC DNA]</scope>
    <source>
        <strain evidence="1 2">NBRC 3990</strain>
    </source>
</reference>
<name>A0A4Y3MCV7_9PROT</name>